<dbReference type="PROSITE" id="PS50069">
    <property type="entry name" value="CULLIN_2"/>
    <property type="match status" value="1"/>
</dbReference>
<dbReference type="GO" id="GO:0031625">
    <property type="term" value="F:ubiquitin protein ligase binding"/>
    <property type="evidence" value="ECO:0007669"/>
    <property type="project" value="InterPro"/>
</dbReference>
<proteinExistence type="inferred from homology"/>
<dbReference type="InterPro" id="IPR016159">
    <property type="entry name" value="Cullin_repeat-like_dom_sf"/>
</dbReference>
<organism evidence="8 9">
    <name type="scientific">Miscanthus lutarioriparius</name>
    <dbReference type="NCBI Taxonomy" id="422564"/>
    <lineage>
        <taxon>Eukaryota</taxon>
        <taxon>Viridiplantae</taxon>
        <taxon>Streptophyta</taxon>
        <taxon>Embryophyta</taxon>
        <taxon>Tracheophyta</taxon>
        <taxon>Spermatophyta</taxon>
        <taxon>Magnoliopsida</taxon>
        <taxon>Liliopsida</taxon>
        <taxon>Poales</taxon>
        <taxon>Poaceae</taxon>
        <taxon>PACMAD clade</taxon>
        <taxon>Panicoideae</taxon>
        <taxon>Andropogonodae</taxon>
        <taxon>Andropogoneae</taxon>
        <taxon>Saccharinae</taxon>
        <taxon>Miscanthus</taxon>
    </lineage>
</organism>
<evidence type="ECO:0000313" key="8">
    <source>
        <dbReference type="EMBL" id="CAD6246837.1"/>
    </source>
</evidence>
<dbReference type="InterPro" id="IPR045093">
    <property type="entry name" value="Cullin"/>
</dbReference>
<evidence type="ECO:0000259" key="7">
    <source>
        <dbReference type="PROSITE" id="PS50069"/>
    </source>
</evidence>
<reference evidence="8" key="1">
    <citation type="submission" date="2020-10" db="EMBL/GenBank/DDBJ databases">
        <authorList>
            <person name="Han B."/>
            <person name="Lu T."/>
            <person name="Zhao Q."/>
            <person name="Huang X."/>
            <person name="Zhao Y."/>
        </authorList>
    </citation>
    <scope>NUCLEOTIDE SEQUENCE</scope>
</reference>
<dbReference type="FunFam" id="3.30.230.130:FF:000007">
    <property type="entry name" value="Cullin-3A like"/>
    <property type="match status" value="1"/>
</dbReference>
<dbReference type="NCBIfam" id="TIGR00309">
    <property type="entry name" value="V_ATPase_subD"/>
    <property type="match status" value="1"/>
</dbReference>
<dbReference type="InterPro" id="IPR016158">
    <property type="entry name" value="Cullin_homology"/>
</dbReference>
<dbReference type="Gene3D" id="1.10.10.10">
    <property type="entry name" value="Winged helix-like DNA-binding domain superfamily/Winged helix DNA-binding domain"/>
    <property type="match status" value="1"/>
</dbReference>
<dbReference type="InterPro" id="IPR019559">
    <property type="entry name" value="Cullin_neddylation_domain"/>
</dbReference>
<dbReference type="InterPro" id="IPR036388">
    <property type="entry name" value="WH-like_DNA-bd_sf"/>
</dbReference>
<feature type="domain" description="Cullin family profile" evidence="7">
    <location>
        <begin position="154"/>
        <end position="416"/>
    </location>
</feature>
<dbReference type="PANTHER" id="PTHR11932">
    <property type="entry name" value="CULLIN"/>
    <property type="match status" value="1"/>
</dbReference>
<comment type="caution">
    <text evidence="8">The sequence shown here is derived from an EMBL/GenBank/DDBJ whole genome shotgun (WGS) entry which is preliminary data.</text>
</comment>
<dbReference type="InterPro" id="IPR002699">
    <property type="entry name" value="V_ATPase_D"/>
</dbReference>
<sequence>MMNGGGGGGGQKKRGTRIEPFRHRVETDPKFFDKSWRKLHDAIREIYNHNASGLSFEELYRTAYNMVLNKFAPQLYEKLTENMKEHLEDMRTCIDAAQGGLFLEELQRKWNDHNKALTMIRDILMYMDRTYIPTNKKTPVFDHGLELWRDTIVRSPTIQSRLSDMLLELIHSERTEVDSYGELGLVNMLVEDRIPQSLVTDPERLKDPVDFVQRLLNMKDKYDNIINVSFSNDKSFLNALNSSFEHFINLNNRSPEFISLFVDDKLRKGVKEANEEDLETVLDKVMMLFRVLCIYFLGAAGRCPTISVQILTTGSWPTQTCNTCNLPPEIVSVSEKFRAYYLGTHNGRRLTWQTNMGHADIKATFGNGSKHELNVSTYQMCVLMLFNSSDVLTYREIAQSTAIPAADLKRCLQSLALVKGKQVLRKEPMSRDIADDDSFFVNDKFTSKLFKVKIGTVAAQKETDPEKLETRQRVEEDRKPQIEAAIVRIMKSRRVLDHNSIMMEVTKQLQPRFMPNPVVIKKRIESLIEREFLERDKTDRKILQCYEVRVASRMCCMSHTWTYGGIPKTYFGLAAQVCTNGAEEAVHAQMLPSLSVSPEPSRHHASTPDPTQSCNAAHAVRPAHTYGHDGELQEKRLIVFGGRAQVRRRVARAMVGQGQQRLNVVPTVTTLGMVKARLAGATRGHALLKKKSDALTVQFRAILKRIVSAKDDDMRAASLSLAEALYVAGAPLRHVVQQSVSGPARLGVRAHQDNIAGVRLPRFENFLVNGAASAGGGQQVAACHAAHARALEVLVELASLQTSFLTLDAAIRTTNRRVNALENVVKPRLENTIAYIRGELDEHEREEFFRLKKIQGYRQRELERQKEAATRYAEEKAAGEVALKRGVSVAIAESMLENGDRDEDIIF</sequence>
<keyword evidence="9" id="KW-1185">Reference proteome</keyword>
<name>A0A811PLH5_9POAL</name>
<dbReference type="Gene3D" id="1.20.1310.10">
    <property type="entry name" value="Cullin Repeats"/>
    <property type="match status" value="3"/>
</dbReference>
<dbReference type="InterPro" id="IPR036317">
    <property type="entry name" value="Cullin_homology_sf"/>
</dbReference>
<dbReference type="Proteomes" id="UP000604825">
    <property type="component" value="Unassembled WGS sequence"/>
</dbReference>
<dbReference type="Pfam" id="PF01813">
    <property type="entry name" value="ATP-synt_D"/>
    <property type="match status" value="1"/>
</dbReference>
<evidence type="ECO:0000256" key="1">
    <source>
        <dbReference type="ARBA" id="ARBA00005850"/>
    </source>
</evidence>
<keyword evidence="3" id="KW-0813">Transport</keyword>
<dbReference type="SMART" id="SM00884">
    <property type="entry name" value="Cullin_Nedd8"/>
    <property type="match status" value="1"/>
</dbReference>
<evidence type="ECO:0000256" key="4">
    <source>
        <dbReference type="ARBA" id="ARBA00023065"/>
    </source>
</evidence>
<dbReference type="Pfam" id="PF10557">
    <property type="entry name" value="Cullin_Nedd8"/>
    <property type="match status" value="1"/>
</dbReference>
<comment type="similarity">
    <text evidence="1">Belongs to the V-ATPase D subunit family.</text>
</comment>
<evidence type="ECO:0000313" key="9">
    <source>
        <dbReference type="Proteomes" id="UP000604825"/>
    </source>
</evidence>
<evidence type="ECO:0000256" key="5">
    <source>
        <dbReference type="PROSITE-ProRule" id="PRU00330"/>
    </source>
</evidence>
<evidence type="ECO:0000256" key="6">
    <source>
        <dbReference type="RuleBase" id="RU003829"/>
    </source>
</evidence>
<dbReference type="EMBL" id="CAJGYO010000007">
    <property type="protein sequence ID" value="CAD6246837.1"/>
    <property type="molecule type" value="Genomic_DNA"/>
</dbReference>
<evidence type="ECO:0000256" key="2">
    <source>
        <dbReference type="ARBA" id="ARBA00006019"/>
    </source>
</evidence>
<dbReference type="OrthoDB" id="27073at2759"/>
<dbReference type="Pfam" id="PF00888">
    <property type="entry name" value="Cullin"/>
    <property type="match status" value="2"/>
</dbReference>
<dbReference type="SUPFAM" id="SSF46785">
    <property type="entry name" value="Winged helix' DNA-binding domain"/>
    <property type="match status" value="1"/>
</dbReference>
<dbReference type="Gene3D" id="1.10.287.3240">
    <property type="match status" value="1"/>
</dbReference>
<dbReference type="Gene3D" id="3.30.230.130">
    <property type="entry name" value="Cullin, Chain C, Domain 2"/>
    <property type="match status" value="1"/>
</dbReference>
<accession>A0A811PLH5</accession>
<protein>
    <recommendedName>
        <fullName evidence="7">Cullin family profile domain-containing protein</fullName>
    </recommendedName>
</protein>
<dbReference type="GO" id="GO:0046961">
    <property type="term" value="F:proton-transporting ATPase activity, rotational mechanism"/>
    <property type="evidence" value="ECO:0007669"/>
    <property type="project" value="InterPro"/>
</dbReference>
<dbReference type="Pfam" id="PF26557">
    <property type="entry name" value="Cullin_AB"/>
    <property type="match status" value="1"/>
</dbReference>
<dbReference type="FunFam" id="1.10.10.10:FF:000183">
    <property type="entry name" value="Cullin 3"/>
    <property type="match status" value="1"/>
</dbReference>
<dbReference type="InterPro" id="IPR059120">
    <property type="entry name" value="Cullin-like_AB"/>
</dbReference>
<dbReference type="SMART" id="SM00182">
    <property type="entry name" value="CULLIN"/>
    <property type="match status" value="1"/>
</dbReference>
<comment type="similarity">
    <text evidence="2 5 6">Belongs to the cullin family.</text>
</comment>
<evidence type="ECO:0000256" key="3">
    <source>
        <dbReference type="ARBA" id="ARBA00022448"/>
    </source>
</evidence>
<dbReference type="AlphaFoldDB" id="A0A811PLH5"/>
<keyword evidence="4" id="KW-0406">Ion transport</keyword>
<dbReference type="SUPFAM" id="SSF74788">
    <property type="entry name" value="Cullin repeat-like"/>
    <property type="match status" value="1"/>
</dbReference>
<dbReference type="InterPro" id="IPR001373">
    <property type="entry name" value="Cullin_N"/>
</dbReference>
<dbReference type="GO" id="GO:0006511">
    <property type="term" value="P:ubiquitin-dependent protein catabolic process"/>
    <property type="evidence" value="ECO:0007669"/>
    <property type="project" value="InterPro"/>
</dbReference>
<gene>
    <name evidence="8" type="ORF">NCGR_LOCUS31076</name>
</gene>
<dbReference type="InterPro" id="IPR036390">
    <property type="entry name" value="WH_DNA-bd_sf"/>
</dbReference>
<dbReference type="FunFam" id="1.20.1310.10:FF:000006">
    <property type="entry name" value="Cullin 3"/>
    <property type="match status" value="1"/>
</dbReference>
<dbReference type="SUPFAM" id="SSF75632">
    <property type="entry name" value="Cullin homology domain"/>
    <property type="match status" value="1"/>
</dbReference>